<comment type="caution">
    <text evidence="6">The sequence shown here is derived from an EMBL/GenBank/DDBJ whole genome shotgun (WGS) entry which is preliminary data.</text>
</comment>
<protein>
    <submittedName>
        <fullName evidence="6">DNA-binding transcriptional LysR family regulator</fullName>
    </submittedName>
</protein>
<dbReference type="Pfam" id="PF03466">
    <property type="entry name" value="LysR_substrate"/>
    <property type="match status" value="1"/>
</dbReference>
<dbReference type="InterPro" id="IPR036390">
    <property type="entry name" value="WH_DNA-bd_sf"/>
</dbReference>
<dbReference type="SUPFAM" id="SSF46785">
    <property type="entry name" value="Winged helix' DNA-binding domain"/>
    <property type="match status" value="1"/>
</dbReference>
<dbReference type="OrthoDB" id="9810065at2"/>
<organism evidence="6 7">
    <name type="scientific">Tahibacter aquaticus</name>
    <dbReference type="NCBI Taxonomy" id="520092"/>
    <lineage>
        <taxon>Bacteria</taxon>
        <taxon>Pseudomonadati</taxon>
        <taxon>Pseudomonadota</taxon>
        <taxon>Gammaproteobacteria</taxon>
        <taxon>Lysobacterales</taxon>
        <taxon>Rhodanobacteraceae</taxon>
        <taxon>Tahibacter</taxon>
    </lineage>
</organism>
<gene>
    <name evidence="6" type="ORF">DFR29_1239</name>
</gene>
<keyword evidence="2" id="KW-0805">Transcription regulation</keyword>
<dbReference type="EMBL" id="SNZH01000023">
    <property type="protein sequence ID" value="TDR37835.1"/>
    <property type="molecule type" value="Genomic_DNA"/>
</dbReference>
<dbReference type="PANTHER" id="PTHR30537:SF71">
    <property type="entry name" value="TRANSCRIPTIONAL REGULATORY PROTEIN"/>
    <property type="match status" value="1"/>
</dbReference>
<dbReference type="PANTHER" id="PTHR30537">
    <property type="entry name" value="HTH-TYPE TRANSCRIPTIONAL REGULATOR"/>
    <property type="match status" value="1"/>
</dbReference>
<dbReference type="FunFam" id="1.10.10.10:FF:000001">
    <property type="entry name" value="LysR family transcriptional regulator"/>
    <property type="match status" value="1"/>
</dbReference>
<dbReference type="SUPFAM" id="SSF53850">
    <property type="entry name" value="Periplasmic binding protein-like II"/>
    <property type="match status" value="1"/>
</dbReference>
<dbReference type="Pfam" id="PF00126">
    <property type="entry name" value="HTH_1"/>
    <property type="match status" value="1"/>
</dbReference>
<reference evidence="6 7" key="1">
    <citation type="submission" date="2019-03" db="EMBL/GenBank/DDBJ databases">
        <title>Genomic Encyclopedia of Type Strains, Phase IV (KMG-IV): sequencing the most valuable type-strain genomes for metagenomic binning, comparative biology and taxonomic classification.</title>
        <authorList>
            <person name="Goeker M."/>
        </authorList>
    </citation>
    <scope>NUCLEOTIDE SEQUENCE [LARGE SCALE GENOMIC DNA]</scope>
    <source>
        <strain evidence="6 7">DSM 21667</strain>
    </source>
</reference>
<dbReference type="Gene3D" id="1.10.10.10">
    <property type="entry name" value="Winged helix-like DNA-binding domain superfamily/Winged helix DNA-binding domain"/>
    <property type="match status" value="1"/>
</dbReference>
<evidence type="ECO:0000256" key="4">
    <source>
        <dbReference type="ARBA" id="ARBA00023163"/>
    </source>
</evidence>
<evidence type="ECO:0000256" key="2">
    <source>
        <dbReference type="ARBA" id="ARBA00023015"/>
    </source>
</evidence>
<dbReference type="InterPro" id="IPR036388">
    <property type="entry name" value="WH-like_DNA-bd_sf"/>
</dbReference>
<dbReference type="Gene3D" id="3.40.190.290">
    <property type="match status" value="1"/>
</dbReference>
<dbReference type="GO" id="GO:0003700">
    <property type="term" value="F:DNA-binding transcription factor activity"/>
    <property type="evidence" value="ECO:0007669"/>
    <property type="project" value="InterPro"/>
</dbReference>
<keyword evidence="4" id="KW-0804">Transcription</keyword>
<keyword evidence="7" id="KW-1185">Reference proteome</keyword>
<proteinExistence type="inferred from homology"/>
<dbReference type="InterPro" id="IPR000847">
    <property type="entry name" value="LysR_HTH_N"/>
</dbReference>
<dbReference type="FunFam" id="3.40.190.290:FF:000001">
    <property type="entry name" value="Transcriptional regulator, LysR family"/>
    <property type="match status" value="1"/>
</dbReference>
<feature type="domain" description="HTH lysR-type" evidence="5">
    <location>
        <begin position="1"/>
        <end position="61"/>
    </location>
</feature>
<sequence length="305" mass="32646">MRVDRASEMEAFDAVVRSGSLSAAGRALGLTPSALSRILSRIEQRLGVRLLIRTTRALTLTPEGKAYHLAAQRILADLDESEGAIAYQAAPRGRLRVSVGPAYGRLVIVPLLAEFVARYPEILVDISLSDALVDILAGQTDVAIRFGPLADSPLTARRLGSNGRTIVASPAYLARAGTPQVPQDLARHNCLNFNFRRAEPSWPFRQDGRDYVLDVSGNIEANNGETLAQLALQGSGIARLGSFHVDAEVAAGNLVALLEKYNPGDTENVHALFVGGASTPRRVRVFVDFLLQRLAPPDGPAPIAG</sequence>
<evidence type="ECO:0000313" key="6">
    <source>
        <dbReference type="EMBL" id="TDR37835.1"/>
    </source>
</evidence>
<dbReference type="AlphaFoldDB" id="A0A4V3DL50"/>
<evidence type="ECO:0000256" key="1">
    <source>
        <dbReference type="ARBA" id="ARBA00009437"/>
    </source>
</evidence>
<name>A0A4V3DL50_9GAMM</name>
<dbReference type="GO" id="GO:0043565">
    <property type="term" value="F:sequence-specific DNA binding"/>
    <property type="evidence" value="ECO:0007669"/>
    <property type="project" value="TreeGrafter"/>
</dbReference>
<evidence type="ECO:0000259" key="5">
    <source>
        <dbReference type="PROSITE" id="PS50931"/>
    </source>
</evidence>
<keyword evidence="3 6" id="KW-0238">DNA-binding</keyword>
<dbReference type="InterPro" id="IPR005119">
    <property type="entry name" value="LysR_subst-bd"/>
</dbReference>
<comment type="similarity">
    <text evidence="1">Belongs to the LysR transcriptional regulatory family.</text>
</comment>
<dbReference type="InterPro" id="IPR058163">
    <property type="entry name" value="LysR-type_TF_proteobact-type"/>
</dbReference>
<dbReference type="RefSeq" id="WP_133821618.1">
    <property type="nucleotide sequence ID" value="NZ_SNZH01000023.1"/>
</dbReference>
<evidence type="ECO:0000256" key="3">
    <source>
        <dbReference type="ARBA" id="ARBA00023125"/>
    </source>
</evidence>
<evidence type="ECO:0000313" key="7">
    <source>
        <dbReference type="Proteomes" id="UP000295293"/>
    </source>
</evidence>
<dbReference type="Proteomes" id="UP000295293">
    <property type="component" value="Unassembled WGS sequence"/>
</dbReference>
<dbReference type="PROSITE" id="PS50931">
    <property type="entry name" value="HTH_LYSR"/>
    <property type="match status" value="1"/>
</dbReference>
<dbReference type="GO" id="GO:0006351">
    <property type="term" value="P:DNA-templated transcription"/>
    <property type="evidence" value="ECO:0007669"/>
    <property type="project" value="TreeGrafter"/>
</dbReference>
<accession>A0A4V3DL50</accession>